<dbReference type="Pfam" id="PF00005">
    <property type="entry name" value="ABC_tran"/>
    <property type="match status" value="1"/>
</dbReference>
<comment type="subcellular location">
    <subcellularLocation>
        <location evidence="1">Cell membrane</location>
        <topology evidence="1">Multi-pass membrane protein</topology>
    </subcellularLocation>
</comment>
<feature type="transmembrane region" description="Helical" evidence="10">
    <location>
        <begin position="205"/>
        <end position="224"/>
    </location>
</feature>
<dbReference type="OrthoDB" id="9770415at2"/>
<feature type="region of interest" description="Disordered" evidence="9">
    <location>
        <begin position="1"/>
        <end position="30"/>
    </location>
</feature>
<dbReference type="PROSITE" id="PS50893">
    <property type="entry name" value="ABC_TRANSPORTER_2"/>
    <property type="match status" value="1"/>
</dbReference>
<dbReference type="GO" id="GO:0016887">
    <property type="term" value="F:ATP hydrolysis activity"/>
    <property type="evidence" value="ECO:0007669"/>
    <property type="project" value="InterPro"/>
</dbReference>
<keyword evidence="2" id="KW-0813">Transport</keyword>
<feature type="domain" description="ABC transporter" evidence="11">
    <location>
        <begin position="382"/>
        <end position="615"/>
    </location>
</feature>
<evidence type="ECO:0000256" key="3">
    <source>
        <dbReference type="ARBA" id="ARBA00022475"/>
    </source>
</evidence>
<dbReference type="Proteomes" id="UP000218689">
    <property type="component" value="Unassembled WGS sequence"/>
</dbReference>
<dbReference type="GO" id="GO:0005524">
    <property type="term" value="F:ATP binding"/>
    <property type="evidence" value="ECO:0007669"/>
    <property type="project" value="UniProtKB-KW"/>
</dbReference>
<keyword evidence="3" id="KW-1003">Cell membrane</keyword>
<evidence type="ECO:0000256" key="4">
    <source>
        <dbReference type="ARBA" id="ARBA00022692"/>
    </source>
</evidence>
<dbReference type="GO" id="GO:0005886">
    <property type="term" value="C:plasma membrane"/>
    <property type="evidence" value="ECO:0007669"/>
    <property type="project" value="UniProtKB-SubCell"/>
</dbReference>
<dbReference type="SUPFAM" id="SSF90123">
    <property type="entry name" value="ABC transporter transmembrane region"/>
    <property type="match status" value="1"/>
</dbReference>
<reference evidence="14" key="1">
    <citation type="submission" date="2017-08" db="EMBL/GenBank/DDBJ databases">
        <title>Draft genome sequence of Lactococcus sp. strain Rs-Y01, isolated from the gut of the lower termite Reticulitermes speratus.</title>
        <authorList>
            <person name="Ohkuma M."/>
            <person name="Yuki M."/>
        </authorList>
    </citation>
    <scope>NUCLEOTIDE SEQUENCE [LARGE SCALE GENOMIC DNA]</scope>
    <source>
        <strain evidence="14">Rs-Y01</strain>
    </source>
</reference>
<evidence type="ECO:0000259" key="12">
    <source>
        <dbReference type="PROSITE" id="PS50929"/>
    </source>
</evidence>
<organism evidence="13 14">
    <name type="scientific">Pseudolactococcus reticulitermitis</name>
    <dbReference type="NCBI Taxonomy" id="2025039"/>
    <lineage>
        <taxon>Bacteria</taxon>
        <taxon>Bacillati</taxon>
        <taxon>Bacillota</taxon>
        <taxon>Bacilli</taxon>
        <taxon>Lactobacillales</taxon>
        <taxon>Streptococcaceae</taxon>
        <taxon>Pseudolactococcus</taxon>
    </lineage>
</organism>
<evidence type="ECO:0000313" key="14">
    <source>
        <dbReference type="Proteomes" id="UP000218689"/>
    </source>
</evidence>
<dbReference type="CDD" id="cd18547">
    <property type="entry name" value="ABC_6TM_Tm288_like"/>
    <property type="match status" value="1"/>
</dbReference>
<gene>
    <name evidence="13" type="ORF">RsY01_1925</name>
</gene>
<keyword evidence="4 10" id="KW-0812">Transmembrane</keyword>
<evidence type="ECO:0000313" key="13">
    <source>
        <dbReference type="EMBL" id="GAX48309.1"/>
    </source>
</evidence>
<dbReference type="Gene3D" id="1.20.1560.10">
    <property type="entry name" value="ABC transporter type 1, transmembrane domain"/>
    <property type="match status" value="1"/>
</dbReference>
<feature type="domain" description="ABC transmembrane type-1" evidence="12">
    <location>
        <begin position="51"/>
        <end position="348"/>
    </location>
</feature>
<dbReference type="InterPro" id="IPR036640">
    <property type="entry name" value="ABC1_TM_sf"/>
</dbReference>
<accession>A0A224X2C8</accession>
<evidence type="ECO:0000256" key="9">
    <source>
        <dbReference type="SAM" id="MobiDB-lite"/>
    </source>
</evidence>
<dbReference type="InterPro" id="IPR011527">
    <property type="entry name" value="ABC1_TM_dom"/>
</dbReference>
<dbReference type="SMART" id="SM00382">
    <property type="entry name" value="AAA"/>
    <property type="match status" value="1"/>
</dbReference>
<dbReference type="FunFam" id="1.20.1560.10:FF:000011">
    <property type="entry name" value="Multidrug ABC transporter ATP-binding protein"/>
    <property type="match status" value="1"/>
</dbReference>
<dbReference type="InterPro" id="IPR003439">
    <property type="entry name" value="ABC_transporter-like_ATP-bd"/>
</dbReference>
<feature type="transmembrane region" description="Helical" evidence="10">
    <location>
        <begin position="181"/>
        <end position="199"/>
    </location>
</feature>
<evidence type="ECO:0000256" key="8">
    <source>
        <dbReference type="ARBA" id="ARBA00023136"/>
    </source>
</evidence>
<proteinExistence type="predicted"/>
<keyword evidence="6" id="KW-0067">ATP-binding</keyword>
<keyword evidence="14" id="KW-1185">Reference proteome</keyword>
<dbReference type="PANTHER" id="PTHR43394">
    <property type="entry name" value="ATP-DEPENDENT PERMEASE MDL1, MITOCHONDRIAL"/>
    <property type="match status" value="1"/>
</dbReference>
<dbReference type="PANTHER" id="PTHR43394:SF1">
    <property type="entry name" value="ATP-BINDING CASSETTE SUB-FAMILY B MEMBER 10, MITOCHONDRIAL"/>
    <property type="match status" value="1"/>
</dbReference>
<keyword evidence="5" id="KW-0547">Nucleotide-binding</keyword>
<protein>
    <recommendedName>
        <fullName evidence="15">ABC transporter</fullName>
    </recommendedName>
</protein>
<dbReference type="GO" id="GO:0015421">
    <property type="term" value="F:ABC-type oligopeptide transporter activity"/>
    <property type="evidence" value="ECO:0007669"/>
    <property type="project" value="TreeGrafter"/>
</dbReference>
<feature type="transmembrane region" description="Helical" evidence="10">
    <location>
        <begin position="295"/>
        <end position="313"/>
    </location>
</feature>
<dbReference type="FunFam" id="3.40.50.300:FF:000287">
    <property type="entry name" value="Multidrug ABC transporter ATP-binding protein"/>
    <property type="match status" value="1"/>
</dbReference>
<evidence type="ECO:0000256" key="7">
    <source>
        <dbReference type="ARBA" id="ARBA00022989"/>
    </source>
</evidence>
<dbReference type="InterPro" id="IPR003593">
    <property type="entry name" value="AAA+_ATPase"/>
</dbReference>
<dbReference type="Pfam" id="PF00664">
    <property type="entry name" value="ABC_membrane"/>
    <property type="match status" value="1"/>
</dbReference>
<evidence type="ECO:0008006" key="15">
    <source>
        <dbReference type="Google" id="ProtNLM"/>
    </source>
</evidence>
<dbReference type="CDD" id="cd03254">
    <property type="entry name" value="ABCC_Glucan_exporter_like"/>
    <property type="match status" value="1"/>
</dbReference>
<evidence type="ECO:0000256" key="10">
    <source>
        <dbReference type="SAM" id="Phobius"/>
    </source>
</evidence>
<feature type="transmembrane region" description="Helical" evidence="10">
    <location>
        <begin position="101"/>
        <end position="130"/>
    </location>
</feature>
<evidence type="ECO:0000256" key="2">
    <source>
        <dbReference type="ARBA" id="ARBA00022448"/>
    </source>
</evidence>
<dbReference type="EMBL" id="BEDT01000005">
    <property type="protein sequence ID" value="GAX48309.1"/>
    <property type="molecule type" value="Genomic_DNA"/>
</dbReference>
<evidence type="ECO:0000259" key="11">
    <source>
        <dbReference type="PROSITE" id="PS50893"/>
    </source>
</evidence>
<dbReference type="PROSITE" id="PS50929">
    <property type="entry name" value="ABC_TM1F"/>
    <property type="match status" value="1"/>
</dbReference>
<evidence type="ECO:0000256" key="6">
    <source>
        <dbReference type="ARBA" id="ARBA00022840"/>
    </source>
</evidence>
<sequence>MPTTKNTPKKSHGGGFGPGRGMRGGGEKPKDVKKALGDLAKYVKPWYPGIFVAAIAACGGAYLTIIGPDRLSDITNKIMAGLKASFIPAGMPGHGDIDLKAITSIGVTLIAFYLGSALLSYLQGFIMATVTQRTSKKLRQDISTKINKLPLRYFDSHPYGDTLSRVTNDVDAISQALNQSVGSLVSALTLFFGSIIMMFKTNVEMSLTAIATTAVGFGLMMLIMTKSQKFFNAQQNGLGEVNGFVEEVYTGHNIVKVSNADKAKQDEFDEINERLYNSVWKSQFLSGLMMPLMQFIGNFGYGAVCLVGAILAIDGKIEFGVIVAFMIYIRLFTQPLTQIAQAVTSMQSAGAASERIFTFFAEPELEDETGKATTLPNPKGAVEFKNVHFGYNEDRVIINDFSAKAEPGQKIAIVGPTGAGKSTMVNLLMRFYDTNSGQIIIDGTPIKDITREAVHDQFSMVLQDTWLFEGTVKENLIYNQCDITDEQVVAAAKAVGVDHFIHTLPNGYDSVLKDADELSVGERQLLTIARALLKDAPMLILDEATSSVDTRTEELIQKAMDKLMEGRTSFVIAHRLSTIKNADLILVMKDGDIIESGNHDALLAAGGFYADLYNSQFESVA</sequence>
<name>A0A224X2C8_9LACT</name>
<dbReference type="PROSITE" id="PS00211">
    <property type="entry name" value="ABC_TRANSPORTER_1"/>
    <property type="match status" value="1"/>
</dbReference>
<keyword evidence="7 10" id="KW-1133">Transmembrane helix</keyword>
<dbReference type="InterPro" id="IPR039421">
    <property type="entry name" value="Type_1_exporter"/>
</dbReference>
<evidence type="ECO:0000256" key="5">
    <source>
        <dbReference type="ARBA" id="ARBA00022741"/>
    </source>
</evidence>
<dbReference type="SUPFAM" id="SSF52540">
    <property type="entry name" value="P-loop containing nucleoside triphosphate hydrolases"/>
    <property type="match status" value="1"/>
</dbReference>
<evidence type="ECO:0000256" key="1">
    <source>
        <dbReference type="ARBA" id="ARBA00004651"/>
    </source>
</evidence>
<dbReference type="InterPro" id="IPR017871">
    <property type="entry name" value="ABC_transporter-like_CS"/>
</dbReference>
<keyword evidence="8 10" id="KW-0472">Membrane</keyword>
<dbReference type="Gene3D" id="3.40.50.300">
    <property type="entry name" value="P-loop containing nucleotide triphosphate hydrolases"/>
    <property type="match status" value="1"/>
</dbReference>
<dbReference type="InterPro" id="IPR027417">
    <property type="entry name" value="P-loop_NTPase"/>
</dbReference>
<comment type="caution">
    <text evidence="13">The sequence shown here is derived from an EMBL/GenBank/DDBJ whole genome shotgun (WGS) entry which is preliminary data.</text>
</comment>
<feature type="compositionally biased region" description="Gly residues" evidence="9">
    <location>
        <begin position="13"/>
        <end position="24"/>
    </location>
</feature>
<feature type="transmembrane region" description="Helical" evidence="10">
    <location>
        <begin position="46"/>
        <end position="66"/>
    </location>
</feature>
<dbReference type="AlphaFoldDB" id="A0A224X2C8"/>